<protein>
    <submittedName>
        <fullName evidence="1">Uncharacterized protein</fullName>
    </submittedName>
</protein>
<organism evidence="1 2">
    <name type="scientific">Gracilibacillus marinus</name>
    <dbReference type="NCBI Taxonomy" id="630535"/>
    <lineage>
        <taxon>Bacteria</taxon>
        <taxon>Bacillati</taxon>
        <taxon>Bacillota</taxon>
        <taxon>Bacilli</taxon>
        <taxon>Bacillales</taxon>
        <taxon>Bacillaceae</taxon>
        <taxon>Gracilibacillus</taxon>
    </lineage>
</organism>
<gene>
    <name evidence="1" type="ORF">ACFOZ1_02640</name>
</gene>
<evidence type="ECO:0000313" key="1">
    <source>
        <dbReference type="EMBL" id="MFC4386699.1"/>
    </source>
</evidence>
<reference evidence="2" key="1">
    <citation type="journal article" date="2019" name="Int. J. Syst. Evol. Microbiol.">
        <title>The Global Catalogue of Microorganisms (GCM) 10K type strain sequencing project: providing services to taxonomists for standard genome sequencing and annotation.</title>
        <authorList>
            <consortium name="The Broad Institute Genomics Platform"/>
            <consortium name="The Broad Institute Genome Sequencing Center for Infectious Disease"/>
            <person name="Wu L."/>
            <person name="Ma J."/>
        </authorList>
    </citation>
    <scope>NUCLEOTIDE SEQUENCE [LARGE SCALE GENOMIC DNA]</scope>
    <source>
        <strain evidence="2">KACC 14058</strain>
    </source>
</reference>
<dbReference type="Proteomes" id="UP001595880">
    <property type="component" value="Unassembled WGS sequence"/>
</dbReference>
<evidence type="ECO:0000313" key="2">
    <source>
        <dbReference type="Proteomes" id="UP001595880"/>
    </source>
</evidence>
<accession>A0ABV8VQI6</accession>
<sequence length="110" mass="12352">MRTKFWICILTTLLSIAVISSSITSLHIVSHQSNEDTVVSAQEIVLDNHAITEHVSLNTLKLRIFQNKTSTNVIKSSQTIFSPIPHVSIDFTNNQMKHICAVLYHSSSYL</sequence>
<comment type="caution">
    <text evidence="1">The sequence shown here is derived from an EMBL/GenBank/DDBJ whole genome shotgun (WGS) entry which is preliminary data.</text>
</comment>
<name>A0ABV8VQI6_9BACI</name>
<dbReference type="RefSeq" id="WP_390195544.1">
    <property type="nucleotide sequence ID" value="NZ_JBHSDV010000001.1"/>
</dbReference>
<keyword evidence="2" id="KW-1185">Reference proteome</keyword>
<dbReference type="EMBL" id="JBHSDV010000001">
    <property type="protein sequence ID" value="MFC4386699.1"/>
    <property type="molecule type" value="Genomic_DNA"/>
</dbReference>
<proteinExistence type="predicted"/>